<evidence type="ECO:0000313" key="2">
    <source>
        <dbReference type="Proteomes" id="UP000478052"/>
    </source>
</evidence>
<dbReference type="AlphaFoldDB" id="A0A6G0XZ38"/>
<gene>
    <name evidence="1" type="ORF">FWK35_00028566</name>
</gene>
<evidence type="ECO:0000313" key="1">
    <source>
        <dbReference type="EMBL" id="KAF0746151.1"/>
    </source>
</evidence>
<reference evidence="1 2" key="1">
    <citation type="submission" date="2019-08" db="EMBL/GenBank/DDBJ databases">
        <title>Whole genome of Aphis craccivora.</title>
        <authorList>
            <person name="Voronova N.V."/>
            <person name="Shulinski R.S."/>
            <person name="Bandarenka Y.V."/>
            <person name="Zhorov D.G."/>
            <person name="Warner D."/>
        </authorList>
    </citation>
    <scope>NUCLEOTIDE SEQUENCE [LARGE SCALE GENOMIC DNA]</scope>
    <source>
        <strain evidence="1">180601</strain>
        <tissue evidence="1">Whole Body</tissue>
    </source>
</reference>
<dbReference type="OrthoDB" id="7700560at2759"/>
<name>A0A6G0XZ38_APHCR</name>
<dbReference type="Proteomes" id="UP000478052">
    <property type="component" value="Unassembled WGS sequence"/>
</dbReference>
<feature type="non-terminal residue" evidence="1">
    <location>
        <position position="727"/>
    </location>
</feature>
<comment type="caution">
    <text evidence="1">The sequence shown here is derived from an EMBL/GenBank/DDBJ whole genome shotgun (WGS) entry which is preliminary data.</text>
</comment>
<accession>A0A6G0XZ38</accession>
<protein>
    <submittedName>
        <fullName evidence="1">C2H2-type domain-containing protein</fullName>
    </submittedName>
</protein>
<organism evidence="1 2">
    <name type="scientific">Aphis craccivora</name>
    <name type="common">Cowpea aphid</name>
    <dbReference type="NCBI Taxonomy" id="307492"/>
    <lineage>
        <taxon>Eukaryota</taxon>
        <taxon>Metazoa</taxon>
        <taxon>Ecdysozoa</taxon>
        <taxon>Arthropoda</taxon>
        <taxon>Hexapoda</taxon>
        <taxon>Insecta</taxon>
        <taxon>Pterygota</taxon>
        <taxon>Neoptera</taxon>
        <taxon>Paraneoptera</taxon>
        <taxon>Hemiptera</taxon>
        <taxon>Sternorrhyncha</taxon>
        <taxon>Aphidomorpha</taxon>
        <taxon>Aphidoidea</taxon>
        <taxon>Aphididae</taxon>
        <taxon>Aphidini</taxon>
        <taxon>Aphis</taxon>
        <taxon>Aphis</taxon>
    </lineage>
</organism>
<dbReference type="EMBL" id="VUJU01007310">
    <property type="protein sequence ID" value="KAF0746151.1"/>
    <property type="molecule type" value="Genomic_DNA"/>
</dbReference>
<proteinExistence type="predicted"/>
<keyword evidence="2" id="KW-1185">Reference proteome</keyword>
<sequence>MANDNRGRKPNNLNENIDDEIFNLKDQIILDGYKIAGIKSDVWKNISFNISSKYNKNITPAALRVRVALNRGGIRDKLGLISSKENKDDFSTVCSPCTDDDEMVIFNDLEFSITFSDNEWQAIKPKTRTYEEKQGPRTYQIMSPYEWTNIVQEHFFMHTRLPCCLVFKKSYINVNYGTYISVRGHCSDCGSVFEGSIKRIPDEDSWKFFCESNIPFLKGKIKLLDIFKGGDSIPAQIPNNQTLRTAKSRAINSERFHSNPIVAVNIMKYSESYCSIIRNVGYDGFFVHFWSNLQLQIYKECYSRFKIPTMSFDATGGCCKKIKRSNGDQSNHLFLYEGVMEIEGKTFTALSMISEQHDTLSIYSWLDRWLRCGIKPPKMIVCDQSLALMSAIVQSFTQYKSLQAYLESCYKLIFNPNDRTCSVPTCYIRNDVNHFIHLITKWTPLKNVKFARTKSLFVRSMALLIFCNSIEEANKILKAIFNVALSQYDGYILISNKQSTEDTICASSKKYLQSLISNKMSYLQEYDTFIDENSTPKELSEEDHDLEDLCEDFFGSFEIWASSIAEQCKIEVQTNEGDIDNAQYTPEIVPLIIKAMKLYPCWSGIMRKTFGFGEASTSSSRIESNFNQLKNRVFKSDNLPLRIDTFLDKIISYYKGDHLLIQNNIPLKKIYGTNAIPSNQSSDSDSKNQNLNTEYKRVDEIHIDTVTLDKYSNTRVECNTETNAEEQ</sequence>